<evidence type="ECO:0000256" key="1">
    <source>
        <dbReference type="SAM" id="MobiDB-lite"/>
    </source>
</evidence>
<dbReference type="AlphaFoldDB" id="B2AF82"/>
<proteinExistence type="predicted"/>
<reference evidence="2 4" key="1">
    <citation type="journal article" date="2008" name="Genome Biol.">
        <title>The genome sequence of the model ascomycete fungus Podospora anserina.</title>
        <authorList>
            <person name="Espagne E."/>
            <person name="Lespinet O."/>
            <person name="Malagnac F."/>
            <person name="Da Silva C."/>
            <person name="Jaillon O."/>
            <person name="Porcel B.M."/>
            <person name="Couloux A."/>
            <person name="Aury J.-M."/>
            <person name="Segurens B."/>
            <person name="Poulain J."/>
            <person name="Anthouard V."/>
            <person name="Grossetete S."/>
            <person name="Khalili H."/>
            <person name="Coppin E."/>
            <person name="Dequard-Chablat M."/>
            <person name="Picard M."/>
            <person name="Contamine V."/>
            <person name="Arnaise S."/>
            <person name="Bourdais A."/>
            <person name="Berteaux-Lecellier V."/>
            <person name="Gautheret D."/>
            <person name="de Vries R.P."/>
            <person name="Battaglia E."/>
            <person name="Coutinho P.M."/>
            <person name="Danchin E.G.J."/>
            <person name="Henrissat B."/>
            <person name="El Khoury R."/>
            <person name="Sainsard-Chanet A."/>
            <person name="Boivin A."/>
            <person name="Pinan-Lucarre B."/>
            <person name="Sellem C.H."/>
            <person name="Debuchy R."/>
            <person name="Wincker P."/>
            <person name="Weissenbach J."/>
            <person name="Silar P."/>
        </authorList>
    </citation>
    <scope>NUCLEOTIDE SEQUENCE [LARGE SCALE GENOMIC DNA]</scope>
    <source>
        <strain evidence="4">S / ATCC MYA-4624 / DSM 980 / FGSC 10383</strain>
        <strain evidence="2">S mat+</strain>
    </source>
</reference>
<dbReference type="STRING" id="515849.B2AF82"/>
<reference evidence="2" key="2">
    <citation type="submission" date="2008-07" db="EMBL/GenBank/DDBJ databases">
        <authorList>
            <person name="Genoscope - CEA"/>
        </authorList>
    </citation>
    <scope>NUCLEOTIDE SEQUENCE</scope>
    <source>
        <strain evidence="2">S mat+</strain>
    </source>
</reference>
<protein>
    <submittedName>
        <fullName evidence="2">Podospora anserina S mat+ genomic DNA chromosome 5, supercontig 1</fullName>
    </submittedName>
</protein>
<dbReference type="OrthoDB" id="5238236at2759"/>
<evidence type="ECO:0000313" key="3">
    <source>
        <dbReference type="EMBL" id="CDP29175.1"/>
    </source>
</evidence>
<feature type="region of interest" description="Disordered" evidence="1">
    <location>
        <begin position="1"/>
        <end position="23"/>
    </location>
</feature>
<dbReference type="VEuPathDB" id="FungiDB:PODANS_5_260"/>
<dbReference type="RefSeq" id="XP_001904321.1">
    <property type="nucleotide sequence ID" value="XM_001904286.1"/>
</dbReference>
<sequence length="164" mass="18339">MGAMIGREFDEPRPARKQVRKRATDGGMLNPEALIQSPAYALRAESLELAFPWLFLQQMCWTLLLEVNAACENLPQKVWGSKVHETDFPLLVGNIFMAAEGLDGSSDGEPNMVPMKAAAIYFNKMLSDTPDLIIVGLKREWRMPSNFTFEGSEEIRADTVGPDY</sequence>
<reference evidence="4" key="3">
    <citation type="journal article" date="2014" name="Genetics">
        <title>Maintaining two mating types: Structure of the mating type locus and its role in heterokaryosis in Podospora anserina.</title>
        <authorList>
            <person name="Grognet P."/>
            <person name="Bidard F."/>
            <person name="Kuchly C."/>
            <person name="Tong L.C.H."/>
            <person name="Coppin E."/>
            <person name="Benkhali J.A."/>
            <person name="Couloux A."/>
            <person name="Wincker P."/>
            <person name="Debuchy R."/>
            <person name="Silar P."/>
        </authorList>
    </citation>
    <scope>GENOME REANNOTATION</scope>
    <source>
        <strain evidence="4">S / ATCC MYA-4624 / DSM 980 / FGSC 10383</strain>
    </source>
</reference>
<dbReference type="HOGENOM" id="CLU_1619730_0_0_1"/>
<gene>
    <name evidence="2" type="ORF">PODANS_5_260</name>
</gene>
<organism evidence="2">
    <name type="scientific">Podospora anserina (strain S / ATCC MYA-4624 / DSM 980 / FGSC 10383)</name>
    <name type="common">Pleurage anserina</name>
    <dbReference type="NCBI Taxonomy" id="515849"/>
    <lineage>
        <taxon>Eukaryota</taxon>
        <taxon>Fungi</taxon>
        <taxon>Dikarya</taxon>
        <taxon>Ascomycota</taxon>
        <taxon>Pezizomycotina</taxon>
        <taxon>Sordariomycetes</taxon>
        <taxon>Sordariomycetidae</taxon>
        <taxon>Sordariales</taxon>
        <taxon>Podosporaceae</taxon>
        <taxon>Podospora</taxon>
        <taxon>Podospora anserina</taxon>
    </lineage>
</organism>
<dbReference type="Proteomes" id="UP000001197">
    <property type="component" value="Chromosome 5"/>
</dbReference>
<accession>B2AF82</accession>
<reference evidence="3" key="4">
    <citation type="submission" date="2015-04" db="EMBL/GenBank/DDBJ databases">
        <title>Maintaining two mating types: Structure of the mating type locus and its role in heterokaryosis in Podospora anserina.</title>
        <authorList>
            <person name="Grognet P."/>
            <person name="Bidard F."/>
            <person name="Kuchly C."/>
            <person name="Chan Ho Tong L."/>
            <person name="Coppin E."/>
            <person name="Ait Benkhali J."/>
            <person name="Couloux A."/>
            <person name="Wincker P."/>
            <person name="Debuchy R."/>
            <person name="Silar P."/>
        </authorList>
    </citation>
    <scope>NUCLEOTIDE SEQUENCE</scope>
</reference>
<evidence type="ECO:0000313" key="4">
    <source>
        <dbReference type="Proteomes" id="UP000001197"/>
    </source>
</evidence>
<dbReference type="GeneID" id="6188387"/>
<dbReference type="EMBL" id="CU633457">
    <property type="protein sequence ID" value="CAP62099.1"/>
    <property type="molecule type" value="Genomic_DNA"/>
</dbReference>
<name>B2AF82_PODAN</name>
<dbReference type="KEGG" id="pan:PODANSg1339"/>
<keyword evidence="4" id="KW-1185">Reference proteome</keyword>
<dbReference type="EMBL" id="FO904940">
    <property type="protein sequence ID" value="CDP29175.1"/>
    <property type="molecule type" value="Genomic_DNA"/>
</dbReference>
<evidence type="ECO:0000313" key="2">
    <source>
        <dbReference type="EMBL" id="CAP62099.1"/>
    </source>
</evidence>